<keyword evidence="2" id="KW-0732">Signal</keyword>
<evidence type="ECO:0000313" key="3">
    <source>
        <dbReference type="EMBL" id="MCO6160863.1"/>
    </source>
</evidence>
<keyword evidence="4" id="KW-1185">Reference proteome</keyword>
<feature type="chain" id="PRO_5047410853" evidence="2">
    <location>
        <begin position="34"/>
        <end position="346"/>
    </location>
</feature>
<evidence type="ECO:0000313" key="4">
    <source>
        <dbReference type="Proteomes" id="UP001523401"/>
    </source>
</evidence>
<evidence type="ECO:0000256" key="1">
    <source>
        <dbReference type="SAM" id="MobiDB-lite"/>
    </source>
</evidence>
<organism evidence="3 4">
    <name type="scientific">Asaia lannensis NBRC 102526</name>
    <dbReference type="NCBI Taxonomy" id="1307926"/>
    <lineage>
        <taxon>Bacteria</taxon>
        <taxon>Pseudomonadati</taxon>
        <taxon>Pseudomonadota</taxon>
        <taxon>Alphaproteobacteria</taxon>
        <taxon>Acetobacterales</taxon>
        <taxon>Acetobacteraceae</taxon>
        <taxon>Asaia</taxon>
    </lineage>
</organism>
<sequence>MQTRHRTVSTGLLTPLRLILPGLFLGCALSACAQAQTNANQTNVNQATNPDNAPTTAAQPPLPSQAGAVSSVPDHATTPAIVIPPLPVLSEQDARREASRLTLRMKSAVSRFTTYTPEQRQRFIRLARAAIASTNTPIDRPQLLMVVDRNPRVQRLCFVLAMPGNAEWETLGGTPVSTGKAGRKFYYITPTGVFINTPDRLGYRALGTKNENGIRGIGAKGMRVWDMGWHNAVKGWLPSHETGDIRLEIHATDPDFLEQRLGHPASEGCIRIPATMNVFMDKNGLLDAQYEQAASYDGRFRALLPKDRTPTPIAGDALVVVDSAETPQTISSANLGHQNLLNHHEG</sequence>
<name>A0ABT1CJ20_9PROT</name>
<dbReference type="RefSeq" id="WP_252849882.1">
    <property type="nucleotide sequence ID" value="NZ_BAPW01000040.1"/>
</dbReference>
<dbReference type="CDD" id="cd16913">
    <property type="entry name" value="YkuD_like"/>
    <property type="match status" value="1"/>
</dbReference>
<feature type="compositionally biased region" description="Low complexity" evidence="1">
    <location>
        <begin position="43"/>
        <end position="59"/>
    </location>
</feature>
<dbReference type="InterPro" id="IPR005490">
    <property type="entry name" value="LD_TPept_cat_dom"/>
</dbReference>
<accession>A0ABT1CJ20</accession>
<comment type="caution">
    <text evidence="3">The sequence shown here is derived from an EMBL/GenBank/DDBJ whole genome shotgun (WGS) entry which is preliminary data.</text>
</comment>
<evidence type="ECO:0000256" key="2">
    <source>
        <dbReference type="SAM" id="SignalP"/>
    </source>
</evidence>
<dbReference type="EMBL" id="JAMXQU010000011">
    <property type="protein sequence ID" value="MCO6160863.1"/>
    <property type="molecule type" value="Genomic_DNA"/>
</dbReference>
<protein>
    <submittedName>
        <fullName evidence="3">L,D-transpeptidase</fullName>
    </submittedName>
</protein>
<gene>
    <name evidence="3" type="ORF">NF685_12560</name>
</gene>
<dbReference type="Proteomes" id="UP001523401">
    <property type="component" value="Unassembled WGS sequence"/>
</dbReference>
<dbReference type="PROSITE" id="PS51257">
    <property type="entry name" value="PROKAR_LIPOPROTEIN"/>
    <property type="match status" value="1"/>
</dbReference>
<proteinExistence type="predicted"/>
<feature type="signal peptide" evidence="2">
    <location>
        <begin position="1"/>
        <end position="33"/>
    </location>
</feature>
<reference evidence="3 4" key="1">
    <citation type="submission" date="2022-06" db="EMBL/GenBank/DDBJ databases">
        <title>Whole-genome of Asaia lannensis strain LMG 27011T.</title>
        <authorList>
            <person name="Sombolestani A."/>
        </authorList>
    </citation>
    <scope>NUCLEOTIDE SEQUENCE [LARGE SCALE GENOMIC DNA]</scope>
    <source>
        <strain evidence="3 4">NBRC 102526</strain>
    </source>
</reference>
<feature type="region of interest" description="Disordered" evidence="1">
    <location>
        <begin position="43"/>
        <end position="72"/>
    </location>
</feature>